<comment type="caution">
    <text evidence="8">The sequence shown here is derived from an EMBL/GenBank/DDBJ whole genome shotgun (WGS) entry which is preliminary data.</text>
</comment>
<feature type="transmembrane region" description="Helical" evidence="6">
    <location>
        <begin position="91"/>
        <end position="114"/>
    </location>
</feature>
<accession>A0A8H3EDN5</accession>
<keyword evidence="9" id="KW-1185">Reference proteome</keyword>
<feature type="region of interest" description="Disordered" evidence="5">
    <location>
        <begin position="52"/>
        <end position="88"/>
    </location>
</feature>
<organism evidence="8 9">
    <name type="scientific">Heterodermia speciosa</name>
    <dbReference type="NCBI Taxonomy" id="116794"/>
    <lineage>
        <taxon>Eukaryota</taxon>
        <taxon>Fungi</taxon>
        <taxon>Dikarya</taxon>
        <taxon>Ascomycota</taxon>
        <taxon>Pezizomycotina</taxon>
        <taxon>Lecanoromycetes</taxon>
        <taxon>OSLEUM clade</taxon>
        <taxon>Lecanoromycetidae</taxon>
        <taxon>Caliciales</taxon>
        <taxon>Physciaceae</taxon>
        <taxon>Heterodermia</taxon>
    </lineage>
</organism>
<feature type="compositionally biased region" description="Low complexity" evidence="5">
    <location>
        <begin position="52"/>
        <end position="86"/>
    </location>
</feature>
<evidence type="ECO:0000313" key="9">
    <source>
        <dbReference type="Proteomes" id="UP000664521"/>
    </source>
</evidence>
<comment type="subcellular location">
    <subcellularLocation>
        <location evidence="1">Membrane</location>
        <topology evidence="1">Single-pass membrane protein</topology>
    </subcellularLocation>
</comment>
<dbReference type="InterPro" id="IPR051694">
    <property type="entry name" value="Immunoregulatory_rcpt-like"/>
</dbReference>
<name>A0A8H3EDN5_9LECA</name>
<sequence length="183" mass="19007">GGNTTNCCNDPDVKFMKPTIDGFPAAIYNGSGFASGFTLASTTTGATATNTVTESCPTAGGATTTTTTTTTNPRPSLESSSSNNKSDSTKIGIGVGVGVGVPLLAALAAVLFLWSRERKRNREYRLQQAGPQVSWDKPNMGYEPQGVPRAYHEVPGQTGDDGAAQMVGGDGRRELPANSMMRG</sequence>
<evidence type="ECO:0000256" key="5">
    <source>
        <dbReference type="SAM" id="MobiDB-lite"/>
    </source>
</evidence>
<dbReference type="Pfam" id="PF04478">
    <property type="entry name" value="Mid2"/>
    <property type="match status" value="1"/>
</dbReference>
<evidence type="ECO:0000313" key="8">
    <source>
        <dbReference type="EMBL" id="CAF9905201.1"/>
    </source>
</evidence>
<keyword evidence="3 6" id="KW-1133">Transmembrane helix</keyword>
<keyword evidence="4 6" id="KW-0472">Membrane</keyword>
<dbReference type="OrthoDB" id="5427205at2759"/>
<dbReference type="GO" id="GO:0071944">
    <property type="term" value="C:cell periphery"/>
    <property type="evidence" value="ECO:0007669"/>
    <property type="project" value="UniProtKB-ARBA"/>
</dbReference>
<dbReference type="AlphaFoldDB" id="A0A8H3EDN5"/>
<feature type="region of interest" description="Disordered" evidence="5">
    <location>
        <begin position="146"/>
        <end position="183"/>
    </location>
</feature>
<dbReference type="GO" id="GO:0016020">
    <property type="term" value="C:membrane"/>
    <property type="evidence" value="ECO:0007669"/>
    <property type="project" value="UniProtKB-SubCell"/>
</dbReference>
<proteinExistence type="predicted"/>
<gene>
    <name evidence="8" type="ORF">HETSPECPRED_004910</name>
</gene>
<dbReference type="PANTHER" id="PTHR15549:SF6">
    <property type="entry name" value="MID2 DOMAIN-CONTAINING PROTEIN"/>
    <property type="match status" value="1"/>
</dbReference>
<feature type="domain" description="Mid2" evidence="7">
    <location>
        <begin position="63"/>
        <end position="116"/>
    </location>
</feature>
<dbReference type="PANTHER" id="PTHR15549">
    <property type="entry name" value="PAIRED IMMUNOGLOBULIN-LIKE TYPE 2 RECEPTOR"/>
    <property type="match status" value="1"/>
</dbReference>
<feature type="non-terminal residue" evidence="8">
    <location>
        <position position="1"/>
    </location>
</feature>
<evidence type="ECO:0000256" key="4">
    <source>
        <dbReference type="ARBA" id="ARBA00023136"/>
    </source>
</evidence>
<dbReference type="Proteomes" id="UP000664521">
    <property type="component" value="Unassembled WGS sequence"/>
</dbReference>
<keyword evidence="2 6" id="KW-0812">Transmembrane</keyword>
<dbReference type="InterPro" id="IPR007567">
    <property type="entry name" value="Mid2_dom"/>
</dbReference>
<evidence type="ECO:0000256" key="3">
    <source>
        <dbReference type="ARBA" id="ARBA00022989"/>
    </source>
</evidence>
<evidence type="ECO:0000256" key="2">
    <source>
        <dbReference type="ARBA" id="ARBA00022692"/>
    </source>
</evidence>
<reference evidence="8" key="1">
    <citation type="submission" date="2021-03" db="EMBL/GenBank/DDBJ databases">
        <authorList>
            <person name="Tagirdzhanova G."/>
        </authorList>
    </citation>
    <scope>NUCLEOTIDE SEQUENCE</scope>
</reference>
<dbReference type="EMBL" id="CAJPDS010000003">
    <property type="protein sequence ID" value="CAF9905201.1"/>
    <property type="molecule type" value="Genomic_DNA"/>
</dbReference>
<protein>
    <recommendedName>
        <fullName evidence="7">Mid2 domain-containing protein</fullName>
    </recommendedName>
</protein>
<evidence type="ECO:0000256" key="1">
    <source>
        <dbReference type="ARBA" id="ARBA00004167"/>
    </source>
</evidence>
<evidence type="ECO:0000256" key="6">
    <source>
        <dbReference type="SAM" id="Phobius"/>
    </source>
</evidence>
<evidence type="ECO:0000259" key="7">
    <source>
        <dbReference type="Pfam" id="PF04478"/>
    </source>
</evidence>